<feature type="compositionally biased region" description="Basic and acidic residues" evidence="1">
    <location>
        <begin position="362"/>
        <end position="387"/>
    </location>
</feature>
<dbReference type="InterPro" id="IPR053935">
    <property type="entry name" value="VKGC_lumenal_dom"/>
</dbReference>
<dbReference type="Pfam" id="PF22777">
    <property type="entry name" value="VKGC_lumenal_dom"/>
    <property type="match status" value="1"/>
</dbReference>
<evidence type="ECO:0000313" key="5">
    <source>
        <dbReference type="Proteomes" id="UP000283509"/>
    </source>
</evidence>
<organism evidence="4 5">
    <name type="scientific">Penaeus vannamei</name>
    <name type="common">Whiteleg shrimp</name>
    <name type="synonym">Litopenaeus vannamei</name>
    <dbReference type="NCBI Taxonomy" id="6689"/>
    <lineage>
        <taxon>Eukaryota</taxon>
        <taxon>Metazoa</taxon>
        <taxon>Ecdysozoa</taxon>
        <taxon>Arthropoda</taxon>
        <taxon>Crustacea</taxon>
        <taxon>Multicrustacea</taxon>
        <taxon>Malacostraca</taxon>
        <taxon>Eumalacostraca</taxon>
        <taxon>Eucarida</taxon>
        <taxon>Decapoda</taxon>
        <taxon>Dendrobranchiata</taxon>
        <taxon>Penaeoidea</taxon>
        <taxon>Penaeidae</taxon>
        <taxon>Penaeus</taxon>
    </lineage>
</organism>
<dbReference type="GO" id="GO:0019842">
    <property type="term" value="F:vitamin binding"/>
    <property type="evidence" value="ECO:0007669"/>
    <property type="project" value="TreeGrafter"/>
</dbReference>
<dbReference type="AlphaFoldDB" id="A0A3R7PTK9"/>
<keyword evidence="2" id="KW-1133">Transmembrane helix</keyword>
<evidence type="ECO:0000256" key="2">
    <source>
        <dbReference type="SAM" id="Phobius"/>
    </source>
</evidence>
<comment type="caution">
    <text evidence="4">The sequence shown here is derived from an EMBL/GenBank/DDBJ whole genome shotgun (WGS) entry which is preliminary data.</text>
</comment>
<evidence type="ECO:0000313" key="4">
    <source>
        <dbReference type="EMBL" id="ROT82257.1"/>
    </source>
</evidence>
<keyword evidence="2" id="KW-0812">Transmembrane</keyword>
<evidence type="ECO:0000259" key="3">
    <source>
        <dbReference type="Pfam" id="PF22777"/>
    </source>
</evidence>
<feature type="transmembrane region" description="Helical" evidence="2">
    <location>
        <begin position="12"/>
        <end position="32"/>
    </location>
</feature>
<evidence type="ECO:0000256" key="1">
    <source>
        <dbReference type="SAM" id="MobiDB-lite"/>
    </source>
</evidence>
<feature type="region of interest" description="Disordered" evidence="1">
    <location>
        <begin position="329"/>
        <end position="393"/>
    </location>
</feature>
<feature type="non-terminal residue" evidence="4">
    <location>
        <position position="1"/>
    </location>
</feature>
<accession>A0A3R7PTK9</accession>
<dbReference type="EMBL" id="QCYY01000852">
    <property type="protein sequence ID" value="ROT82257.1"/>
    <property type="molecule type" value="Genomic_DNA"/>
</dbReference>
<name>A0A3R7PTK9_PENVA</name>
<protein>
    <submittedName>
        <fullName evidence="4">Vitamin K-dependent gamma-carboxylase</fullName>
    </submittedName>
</protein>
<dbReference type="GO" id="GO:0008488">
    <property type="term" value="F:gamma-glutamyl carboxylase activity"/>
    <property type="evidence" value="ECO:0007669"/>
    <property type="project" value="InterPro"/>
</dbReference>
<reference evidence="4 5" key="1">
    <citation type="submission" date="2018-04" db="EMBL/GenBank/DDBJ databases">
        <authorList>
            <person name="Zhang X."/>
            <person name="Yuan J."/>
            <person name="Li F."/>
            <person name="Xiang J."/>
        </authorList>
    </citation>
    <scope>NUCLEOTIDE SEQUENCE [LARGE SCALE GENOMIC DNA]</scope>
    <source>
        <tissue evidence="4">Muscle</tissue>
    </source>
</reference>
<reference evidence="4 5" key="2">
    <citation type="submission" date="2019-01" db="EMBL/GenBank/DDBJ databases">
        <title>The decoding of complex shrimp genome reveals the adaptation for benthos swimmer, frequently molting mechanism and breeding impact on genome.</title>
        <authorList>
            <person name="Sun Y."/>
            <person name="Gao Y."/>
            <person name="Yu Y."/>
        </authorList>
    </citation>
    <scope>NUCLEOTIDE SEQUENCE [LARGE SCALE GENOMIC DNA]</scope>
    <source>
        <tissue evidence="4">Muscle</tissue>
    </source>
</reference>
<feature type="domain" description="Vitamin K-dependent gamma-carboxylase lumenal" evidence="3">
    <location>
        <begin position="9"/>
        <end position="155"/>
    </location>
</feature>
<dbReference type="InterPro" id="IPR007782">
    <property type="entry name" value="VKG_COase"/>
</dbReference>
<sequence>TDQEVTMRQKVTSVLIVAYLCLQLFMPFSHFITKGYNTWTDGPYGYSWDMMVHSWDTLHVKITVVKQDTGKKFYIDPNVYVHNGRWTSHVDMAVQYGRCIESRLRAHGYANISLHFDVWRSLNGRFQQRVYDPSVDILTAPWSPWEKTPWVLPVLVELSQWRDKLRELQEGQVSPYSDRIFVADFPGMMLENFLSEDISNVTIEVLQGEVRVLVPVVEGGTASVDHQDDEKRAEELIQKEAWKVVQLNNTAEIVEDSCHPKNFLAFGECFPDDSNEAKDLKVRSVVLREGESMALPSGSFHSVVTTSATPSSYMYTFVNTTIQKLITGNTNTEHSGAPKPTKGCSNPITQNYFTPTSKKPKTASDSKDCKTKPDEAKPPIHTPDGDKNVQSYQHGTGASGMVCSVPTVLDFVKFVRLKLATFYRSVRLLRDACRYIVTGIPMEVAR</sequence>
<dbReference type="OrthoDB" id="6335450at2759"/>
<gene>
    <name evidence="4" type="ORF">C7M84_024575</name>
</gene>
<dbReference type="PANTHER" id="PTHR12639:SF6">
    <property type="entry name" value="VITAMIN K-DEPENDENT GAMMA-CARBOXYLASE"/>
    <property type="match status" value="1"/>
</dbReference>
<dbReference type="Proteomes" id="UP000283509">
    <property type="component" value="Unassembled WGS sequence"/>
</dbReference>
<feature type="compositionally biased region" description="Polar residues" evidence="1">
    <location>
        <begin position="343"/>
        <end position="357"/>
    </location>
</feature>
<dbReference type="STRING" id="6689.A0A3R7PTK9"/>
<dbReference type="PANTHER" id="PTHR12639">
    <property type="entry name" value="VITAMIN K-DEPENDENT GAMMA-CARBOXYLASE"/>
    <property type="match status" value="1"/>
</dbReference>
<proteinExistence type="predicted"/>
<keyword evidence="5" id="KW-1185">Reference proteome</keyword>
<keyword evidence="2" id="KW-0472">Membrane</keyword>